<evidence type="ECO:0000313" key="4">
    <source>
        <dbReference type="Proteomes" id="UP000820669"/>
    </source>
</evidence>
<gene>
    <name evidence="3" type="ORF">HF526_06310</name>
</gene>
<dbReference type="CDD" id="cd05233">
    <property type="entry name" value="SDR_c"/>
    <property type="match status" value="1"/>
</dbReference>
<dbReference type="PANTHER" id="PTHR42760">
    <property type="entry name" value="SHORT-CHAIN DEHYDROGENASES/REDUCTASES FAMILY MEMBER"/>
    <property type="match status" value="1"/>
</dbReference>
<dbReference type="PANTHER" id="PTHR42760:SF115">
    <property type="entry name" value="3-OXOACYL-[ACYL-CARRIER-PROTEIN] REDUCTASE FABG"/>
    <property type="match status" value="1"/>
</dbReference>
<dbReference type="Pfam" id="PF00106">
    <property type="entry name" value="adh_short"/>
    <property type="match status" value="1"/>
</dbReference>
<evidence type="ECO:0000313" key="3">
    <source>
        <dbReference type="EMBL" id="NMH96931.1"/>
    </source>
</evidence>
<dbReference type="PRINTS" id="PR00081">
    <property type="entry name" value="GDHRDH"/>
</dbReference>
<reference evidence="3 4" key="1">
    <citation type="submission" date="2020-04" db="EMBL/GenBank/DDBJ databases">
        <authorList>
            <person name="Klaysubun C."/>
            <person name="Duangmal K."/>
            <person name="Lipun K."/>
        </authorList>
    </citation>
    <scope>NUCLEOTIDE SEQUENCE [LARGE SCALE GENOMIC DNA]</scope>
    <source>
        <strain evidence="3 4">K10HN5</strain>
    </source>
</reference>
<dbReference type="Proteomes" id="UP000820669">
    <property type="component" value="Unassembled WGS sequence"/>
</dbReference>
<dbReference type="SUPFAM" id="SSF51735">
    <property type="entry name" value="NAD(P)-binding Rossmann-fold domains"/>
    <property type="match status" value="1"/>
</dbReference>
<dbReference type="InterPro" id="IPR002347">
    <property type="entry name" value="SDR_fam"/>
</dbReference>
<comment type="caution">
    <text evidence="3">The sequence shown here is derived from an EMBL/GenBank/DDBJ whole genome shotgun (WGS) entry which is preliminary data.</text>
</comment>
<protein>
    <submittedName>
        <fullName evidence="3">SDR family NAD(P)-dependent oxidoreductase</fullName>
    </submittedName>
</protein>
<dbReference type="EMBL" id="JAAXLA010000008">
    <property type="protein sequence ID" value="NMH96931.1"/>
    <property type="molecule type" value="Genomic_DNA"/>
</dbReference>
<accession>A0ABX1S9A6</accession>
<evidence type="ECO:0000256" key="1">
    <source>
        <dbReference type="ARBA" id="ARBA00006484"/>
    </source>
</evidence>
<organism evidence="3 4">
    <name type="scientific">Pseudonocardia acidicola</name>
    <dbReference type="NCBI Taxonomy" id="2724939"/>
    <lineage>
        <taxon>Bacteria</taxon>
        <taxon>Bacillati</taxon>
        <taxon>Actinomycetota</taxon>
        <taxon>Actinomycetes</taxon>
        <taxon>Pseudonocardiales</taxon>
        <taxon>Pseudonocardiaceae</taxon>
        <taxon>Pseudonocardia</taxon>
    </lineage>
</organism>
<dbReference type="Gene3D" id="3.40.50.720">
    <property type="entry name" value="NAD(P)-binding Rossmann-like Domain"/>
    <property type="match status" value="1"/>
</dbReference>
<keyword evidence="2" id="KW-0560">Oxidoreductase</keyword>
<proteinExistence type="inferred from homology"/>
<keyword evidence="4" id="KW-1185">Reference proteome</keyword>
<comment type="similarity">
    <text evidence="1">Belongs to the short-chain dehydrogenases/reductases (SDR) family.</text>
</comment>
<evidence type="ECO:0000256" key="2">
    <source>
        <dbReference type="ARBA" id="ARBA00023002"/>
    </source>
</evidence>
<sequence>MPAPAAPGPPPPGASPWHERRRVGTVLVTGAASGLGRAVARAVGAAGGHPLLLDRVASRDASPELAGALSAVVDLRDTRSAERAVAELVAEAGELDAVVTTTGIDRRGRMADIPGGAWDDVVRVNLLGTAAVIRSGLPRLRESRGRIVIVAATVGLRALPEATARCAADSGVVGMSRALAAELAGQVGLTLLVTDATDATDATDVTDVTGGAFAEGGPGPHRGDPYEVADAVLYALTRPVGCEVREMVVGPATESSWP</sequence>
<dbReference type="InterPro" id="IPR036291">
    <property type="entry name" value="NAD(P)-bd_dom_sf"/>
</dbReference>
<name>A0ABX1S9A6_9PSEU</name>